<dbReference type="InterPro" id="IPR037923">
    <property type="entry name" value="HTH-like"/>
</dbReference>
<sequence>MHPERAFLPTHRFDDPLIASGPPGFAIGSFAELAPWSYASFPHRHEFYEMVCVTSGSGTQVIDFVPYELNPVTLYFVAPGQVQFWERRTPIEGFVVVFLEDFLAAQYGDRVSPRQSLTLDPLGIGRALHLDDDQVEPIMALFTALYREYRRPGGADVSVLQSYLHILLVEMRRLHSDANTSMVEDRSTALARRYLRLVSDELLNEQTVRGYADRIGITPKHLADVVRRTTGKTPAEIIRTALTVEAKRLLTHTDLTIAQVSQRLSFDNPSYFGRFFKREVGMSPGEFRRRGMAGPGPAQNAAHTPVRRRGERLPSVTKLPT</sequence>
<dbReference type="SUPFAM" id="SSF51215">
    <property type="entry name" value="Regulatory protein AraC"/>
    <property type="match status" value="1"/>
</dbReference>
<proteinExistence type="predicted"/>
<dbReference type="RefSeq" id="WP_184879906.1">
    <property type="nucleotide sequence ID" value="NZ_BOOV01000017.1"/>
</dbReference>
<evidence type="ECO:0000256" key="3">
    <source>
        <dbReference type="ARBA" id="ARBA00023163"/>
    </source>
</evidence>
<evidence type="ECO:0000256" key="2">
    <source>
        <dbReference type="ARBA" id="ARBA00023125"/>
    </source>
</evidence>
<dbReference type="PRINTS" id="PR00032">
    <property type="entry name" value="HTHARAC"/>
</dbReference>
<dbReference type="Pfam" id="PF02311">
    <property type="entry name" value="AraC_binding"/>
    <property type="match status" value="1"/>
</dbReference>
<keyword evidence="1" id="KW-0805">Transcription regulation</keyword>
<dbReference type="PANTHER" id="PTHR43280">
    <property type="entry name" value="ARAC-FAMILY TRANSCRIPTIONAL REGULATOR"/>
    <property type="match status" value="1"/>
</dbReference>
<feature type="domain" description="HTH araC/xylS-type" evidence="5">
    <location>
        <begin position="192"/>
        <end position="290"/>
    </location>
</feature>
<evidence type="ECO:0000256" key="4">
    <source>
        <dbReference type="SAM" id="MobiDB-lite"/>
    </source>
</evidence>
<dbReference type="AlphaFoldDB" id="A0A7W7D8V4"/>
<dbReference type="Gene3D" id="1.10.10.60">
    <property type="entry name" value="Homeodomain-like"/>
    <property type="match status" value="1"/>
</dbReference>
<dbReference type="SMART" id="SM00342">
    <property type="entry name" value="HTH_ARAC"/>
    <property type="match status" value="1"/>
</dbReference>
<dbReference type="Pfam" id="PF12833">
    <property type="entry name" value="HTH_18"/>
    <property type="match status" value="1"/>
</dbReference>
<name>A0A7W7D8V4_9ACTN</name>
<accession>A0A7W7D8V4</accession>
<evidence type="ECO:0000313" key="6">
    <source>
        <dbReference type="EMBL" id="MBB4701061.1"/>
    </source>
</evidence>
<protein>
    <submittedName>
        <fullName evidence="6">AraC-like DNA-binding protein</fullName>
    </submittedName>
</protein>
<comment type="caution">
    <text evidence="6">The sequence shown here is derived from an EMBL/GenBank/DDBJ whole genome shotgun (WGS) entry which is preliminary data.</text>
</comment>
<keyword evidence="3" id="KW-0804">Transcription</keyword>
<dbReference type="GO" id="GO:0003700">
    <property type="term" value="F:DNA-binding transcription factor activity"/>
    <property type="evidence" value="ECO:0007669"/>
    <property type="project" value="InterPro"/>
</dbReference>
<keyword evidence="7" id="KW-1185">Reference proteome</keyword>
<dbReference type="EMBL" id="JACHND010000001">
    <property type="protein sequence ID" value="MBB4701061.1"/>
    <property type="molecule type" value="Genomic_DNA"/>
</dbReference>
<dbReference type="InterPro" id="IPR014710">
    <property type="entry name" value="RmlC-like_jellyroll"/>
</dbReference>
<feature type="region of interest" description="Disordered" evidence="4">
    <location>
        <begin position="286"/>
        <end position="321"/>
    </location>
</feature>
<keyword evidence="2 6" id="KW-0238">DNA-binding</keyword>
<dbReference type="PANTHER" id="PTHR43280:SF32">
    <property type="entry name" value="TRANSCRIPTIONAL REGULATORY PROTEIN"/>
    <property type="match status" value="1"/>
</dbReference>
<evidence type="ECO:0000259" key="5">
    <source>
        <dbReference type="PROSITE" id="PS01124"/>
    </source>
</evidence>
<dbReference type="PROSITE" id="PS01124">
    <property type="entry name" value="HTH_ARAC_FAMILY_2"/>
    <property type="match status" value="1"/>
</dbReference>
<evidence type="ECO:0000256" key="1">
    <source>
        <dbReference type="ARBA" id="ARBA00023015"/>
    </source>
</evidence>
<dbReference type="InterPro" id="IPR018060">
    <property type="entry name" value="HTH_AraC"/>
</dbReference>
<dbReference type="InterPro" id="IPR003313">
    <property type="entry name" value="AraC-bd"/>
</dbReference>
<dbReference type="SUPFAM" id="SSF46689">
    <property type="entry name" value="Homeodomain-like"/>
    <property type="match status" value="1"/>
</dbReference>
<gene>
    <name evidence="6" type="ORF">BJ982_002605</name>
</gene>
<organism evidence="6 7">
    <name type="scientific">Sphaerisporangium siamense</name>
    <dbReference type="NCBI Taxonomy" id="795645"/>
    <lineage>
        <taxon>Bacteria</taxon>
        <taxon>Bacillati</taxon>
        <taxon>Actinomycetota</taxon>
        <taxon>Actinomycetes</taxon>
        <taxon>Streptosporangiales</taxon>
        <taxon>Streptosporangiaceae</taxon>
        <taxon>Sphaerisporangium</taxon>
    </lineage>
</organism>
<evidence type="ECO:0000313" key="7">
    <source>
        <dbReference type="Proteomes" id="UP000542210"/>
    </source>
</evidence>
<reference evidence="6 7" key="1">
    <citation type="submission" date="2020-08" db="EMBL/GenBank/DDBJ databases">
        <title>Sequencing the genomes of 1000 actinobacteria strains.</title>
        <authorList>
            <person name="Klenk H.-P."/>
        </authorList>
    </citation>
    <scope>NUCLEOTIDE SEQUENCE [LARGE SCALE GENOMIC DNA]</scope>
    <source>
        <strain evidence="6 7">DSM 45784</strain>
    </source>
</reference>
<dbReference type="Proteomes" id="UP000542210">
    <property type="component" value="Unassembled WGS sequence"/>
</dbReference>
<dbReference type="Gene3D" id="2.60.120.10">
    <property type="entry name" value="Jelly Rolls"/>
    <property type="match status" value="1"/>
</dbReference>
<dbReference type="GO" id="GO:0043565">
    <property type="term" value="F:sequence-specific DNA binding"/>
    <property type="evidence" value="ECO:0007669"/>
    <property type="project" value="InterPro"/>
</dbReference>
<dbReference type="InterPro" id="IPR009057">
    <property type="entry name" value="Homeodomain-like_sf"/>
</dbReference>
<dbReference type="InterPro" id="IPR020449">
    <property type="entry name" value="Tscrpt_reg_AraC-type_HTH"/>
</dbReference>